<keyword evidence="2" id="KW-1185">Reference proteome</keyword>
<comment type="caution">
    <text evidence="1">The sequence shown here is derived from an EMBL/GenBank/DDBJ whole genome shotgun (WGS) entry which is preliminary data.</text>
</comment>
<organism evidence="1 2">
    <name type="scientific">Pholiota conissans</name>
    <dbReference type="NCBI Taxonomy" id="109636"/>
    <lineage>
        <taxon>Eukaryota</taxon>
        <taxon>Fungi</taxon>
        <taxon>Dikarya</taxon>
        <taxon>Basidiomycota</taxon>
        <taxon>Agaricomycotina</taxon>
        <taxon>Agaricomycetes</taxon>
        <taxon>Agaricomycetidae</taxon>
        <taxon>Agaricales</taxon>
        <taxon>Agaricineae</taxon>
        <taxon>Strophariaceae</taxon>
        <taxon>Pholiota</taxon>
    </lineage>
</organism>
<reference evidence="1" key="1">
    <citation type="submission" date="2020-11" db="EMBL/GenBank/DDBJ databases">
        <authorList>
            <consortium name="DOE Joint Genome Institute"/>
            <person name="Ahrendt S."/>
            <person name="Riley R."/>
            <person name="Andreopoulos W."/>
            <person name="Labutti K."/>
            <person name="Pangilinan J."/>
            <person name="Ruiz-Duenas F.J."/>
            <person name="Barrasa J.M."/>
            <person name="Sanchez-Garcia M."/>
            <person name="Camarero S."/>
            <person name="Miyauchi S."/>
            <person name="Serrano A."/>
            <person name="Linde D."/>
            <person name="Babiker R."/>
            <person name="Drula E."/>
            <person name="Ayuso-Fernandez I."/>
            <person name="Pacheco R."/>
            <person name="Padilla G."/>
            <person name="Ferreira P."/>
            <person name="Barriuso J."/>
            <person name="Kellner H."/>
            <person name="Castanera R."/>
            <person name="Alfaro M."/>
            <person name="Ramirez L."/>
            <person name="Pisabarro A.G."/>
            <person name="Kuo A."/>
            <person name="Tritt A."/>
            <person name="Lipzen A."/>
            <person name="He G."/>
            <person name="Yan M."/>
            <person name="Ng V."/>
            <person name="Cullen D."/>
            <person name="Martin F."/>
            <person name="Rosso M.-N."/>
            <person name="Henrissat B."/>
            <person name="Hibbett D."/>
            <person name="Martinez A.T."/>
            <person name="Grigoriev I.V."/>
        </authorList>
    </citation>
    <scope>NUCLEOTIDE SEQUENCE</scope>
    <source>
        <strain evidence="1">CIRM-BRFM 674</strain>
    </source>
</reference>
<evidence type="ECO:0008006" key="3">
    <source>
        <dbReference type="Google" id="ProtNLM"/>
    </source>
</evidence>
<gene>
    <name evidence="1" type="ORF">BDN70DRAFT_531296</name>
</gene>
<dbReference type="Proteomes" id="UP000807469">
    <property type="component" value="Unassembled WGS sequence"/>
</dbReference>
<dbReference type="InterPro" id="IPR036047">
    <property type="entry name" value="F-box-like_dom_sf"/>
</dbReference>
<dbReference type="OrthoDB" id="2322499at2759"/>
<dbReference type="SUPFAM" id="SSF81383">
    <property type="entry name" value="F-box domain"/>
    <property type="match status" value="1"/>
</dbReference>
<name>A0A9P5YPW6_9AGAR</name>
<dbReference type="AlphaFoldDB" id="A0A9P5YPW6"/>
<evidence type="ECO:0000313" key="2">
    <source>
        <dbReference type="Proteomes" id="UP000807469"/>
    </source>
</evidence>
<sequence length="203" mass="23523">METSLVERKVDPLKNDLEASLRYNPSDIAHLLPFPQESSDDLHHELWSGGGRTWDMRSDELPALRRQVKDIKAYILWNLRIHAKSITPRVLRTLDGFWDRFPTELICSIYSLLHPIDLYHTLCSTKRLRHFLLDKKSSFIWRASFLNYPDIPFYPDDVSAPKWASLIFGPPTCDGCEMSNFLGEYALHRRNCGIRDVGCLSVC</sequence>
<dbReference type="EMBL" id="MU155621">
    <property type="protein sequence ID" value="KAF9471796.1"/>
    <property type="molecule type" value="Genomic_DNA"/>
</dbReference>
<accession>A0A9P5YPW6</accession>
<protein>
    <recommendedName>
        <fullName evidence="3">F-box domain-containing protein</fullName>
    </recommendedName>
</protein>
<proteinExistence type="predicted"/>
<evidence type="ECO:0000313" key="1">
    <source>
        <dbReference type="EMBL" id="KAF9471796.1"/>
    </source>
</evidence>